<name>X6PGN1_RETFI</name>
<dbReference type="Proteomes" id="UP000023152">
    <property type="component" value="Unassembled WGS sequence"/>
</dbReference>
<organism evidence="1 2">
    <name type="scientific">Reticulomyxa filosa</name>
    <dbReference type="NCBI Taxonomy" id="46433"/>
    <lineage>
        <taxon>Eukaryota</taxon>
        <taxon>Sar</taxon>
        <taxon>Rhizaria</taxon>
        <taxon>Retaria</taxon>
        <taxon>Foraminifera</taxon>
        <taxon>Monothalamids</taxon>
        <taxon>Reticulomyxidae</taxon>
        <taxon>Reticulomyxa</taxon>
    </lineage>
</organism>
<feature type="non-terminal residue" evidence="1">
    <location>
        <position position="132"/>
    </location>
</feature>
<proteinExistence type="predicted"/>
<gene>
    <name evidence="1" type="ORF">RFI_00215</name>
</gene>
<protein>
    <submittedName>
        <fullName evidence="1">Uncharacterized protein</fullName>
    </submittedName>
</protein>
<dbReference type="AlphaFoldDB" id="X6PGN1"/>
<sequence>MVIVNERLSVIRKELNFKLKALEGKKRESLFFSHFFGLFFLVMEMKNLCKFLIMRFFTKEKNLITKSPLKAIFHSHTERTTKKKKKERRCNLMNSNQKHSRGLLAIKRDGLQLQHLIELATDNGRVEIDLDK</sequence>
<dbReference type="EMBL" id="ASPP01000215">
    <property type="protein sequence ID" value="ETO36847.1"/>
    <property type="molecule type" value="Genomic_DNA"/>
</dbReference>
<reference evidence="1 2" key="1">
    <citation type="journal article" date="2013" name="Curr. Biol.">
        <title>The Genome of the Foraminiferan Reticulomyxa filosa.</title>
        <authorList>
            <person name="Glockner G."/>
            <person name="Hulsmann N."/>
            <person name="Schleicher M."/>
            <person name="Noegel A.A."/>
            <person name="Eichinger L."/>
            <person name="Gallinger C."/>
            <person name="Pawlowski J."/>
            <person name="Sierra R."/>
            <person name="Euteneuer U."/>
            <person name="Pillet L."/>
            <person name="Moustafa A."/>
            <person name="Platzer M."/>
            <person name="Groth M."/>
            <person name="Szafranski K."/>
            <person name="Schliwa M."/>
        </authorList>
    </citation>
    <scope>NUCLEOTIDE SEQUENCE [LARGE SCALE GENOMIC DNA]</scope>
</reference>
<keyword evidence="2" id="KW-1185">Reference proteome</keyword>
<accession>X6PGN1</accession>
<evidence type="ECO:0000313" key="2">
    <source>
        <dbReference type="Proteomes" id="UP000023152"/>
    </source>
</evidence>
<evidence type="ECO:0000313" key="1">
    <source>
        <dbReference type="EMBL" id="ETO36847.1"/>
    </source>
</evidence>
<comment type="caution">
    <text evidence="1">The sequence shown here is derived from an EMBL/GenBank/DDBJ whole genome shotgun (WGS) entry which is preliminary data.</text>
</comment>